<evidence type="ECO:0008006" key="3">
    <source>
        <dbReference type="Google" id="ProtNLM"/>
    </source>
</evidence>
<name>A0ABU8G3J9_9ACTN</name>
<evidence type="ECO:0000313" key="2">
    <source>
        <dbReference type="Proteomes" id="UP001365781"/>
    </source>
</evidence>
<dbReference type="EMBL" id="JBBAYM010000001">
    <property type="protein sequence ID" value="MEI5607769.1"/>
    <property type="molecule type" value="Genomic_DNA"/>
</dbReference>
<keyword evidence="2" id="KW-1185">Reference proteome</keyword>
<protein>
    <recommendedName>
        <fullName evidence="3">Secreted protein</fullName>
    </recommendedName>
</protein>
<dbReference type="Proteomes" id="UP001365781">
    <property type="component" value="Unassembled WGS sequence"/>
</dbReference>
<dbReference type="RefSeq" id="WP_336535451.1">
    <property type="nucleotide sequence ID" value="NZ_JBBAYL010000002.1"/>
</dbReference>
<reference evidence="1 2" key="1">
    <citation type="submission" date="2024-03" db="EMBL/GenBank/DDBJ databases">
        <title>First Report of Pectobacterium brasiliscabiei causing potato scab in china.</title>
        <authorList>
            <person name="Handique U."/>
        </authorList>
    </citation>
    <scope>NUCLEOTIDE SEQUENCE [LARGE SCALE GENOMIC DNA]</scope>
    <source>
        <strain evidence="1 2">ZRIMU1503</strain>
    </source>
</reference>
<proteinExistence type="predicted"/>
<accession>A0ABU8G3J9</accession>
<evidence type="ECO:0000313" key="1">
    <source>
        <dbReference type="EMBL" id="MEI5607769.1"/>
    </source>
</evidence>
<organism evidence="1 2">
    <name type="scientific">Streptomyces brasiliscabiei</name>
    <dbReference type="NCBI Taxonomy" id="2736302"/>
    <lineage>
        <taxon>Bacteria</taxon>
        <taxon>Bacillati</taxon>
        <taxon>Actinomycetota</taxon>
        <taxon>Actinomycetes</taxon>
        <taxon>Kitasatosporales</taxon>
        <taxon>Streptomycetaceae</taxon>
        <taxon>Streptomyces</taxon>
    </lineage>
</organism>
<comment type="caution">
    <text evidence="1">The sequence shown here is derived from an EMBL/GenBank/DDBJ whole genome shotgun (WGS) entry which is preliminary data.</text>
</comment>
<sequence>MRRRFLSEVVGGAAAVTALFGVGTPLLADSESTTSSSPTGLKAVAFADAVAVARGTWTGKKNDGESVGIPRRPGSG</sequence>
<gene>
    <name evidence="1" type="ORF">WB403_01175</name>
</gene>